<organism evidence="1 2">
    <name type="scientific">Allorhodopirellula solitaria</name>
    <dbReference type="NCBI Taxonomy" id="2527987"/>
    <lineage>
        <taxon>Bacteria</taxon>
        <taxon>Pseudomonadati</taxon>
        <taxon>Planctomycetota</taxon>
        <taxon>Planctomycetia</taxon>
        <taxon>Pirellulales</taxon>
        <taxon>Pirellulaceae</taxon>
        <taxon>Allorhodopirellula</taxon>
    </lineage>
</organism>
<evidence type="ECO:0000313" key="2">
    <source>
        <dbReference type="Proteomes" id="UP000318053"/>
    </source>
</evidence>
<protein>
    <submittedName>
        <fullName evidence="1">Uncharacterized protein</fullName>
    </submittedName>
</protein>
<comment type="caution">
    <text evidence="1">The sequence shown here is derived from an EMBL/GenBank/DDBJ whole genome shotgun (WGS) entry which is preliminary data.</text>
</comment>
<name>A0A5C5XUJ5_9BACT</name>
<dbReference type="EMBL" id="SJPK01000006">
    <property type="protein sequence ID" value="TWT66063.1"/>
    <property type="molecule type" value="Genomic_DNA"/>
</dbReference>
<gene>
    <name evidence="1" type="ORF">CA85_29250</name>
</gene>
<dbReference type="AlphaFoldDB" id="A0A5C5XUJ5"/>
<accession>A0A5C5XUJ5</accession>
<dbReference type="RefSeq" id="WP_186774928.1">
    <property type="nucleotide sequence ID" value="NZ_SJPK01000006.1"/>
</dbReference>
<sequence length="56" mass="6156">MHHAKWMLLAICFCSPLVGCGDDSSTSLVPQNEDQEYIEAQEKKAAMEESPTQGSI</sequence>
<keyword evidence="2" id="KW-1185">Reference proteome</keyword>
<evidence type="ECO:0000313" key="1">
    <source>
        <dbReference type="EMBL" id="TWT66063.1"/>
    </source>
</evidence>
<dbReference type="Proteomes" id="UP000318053">
    <property type="component" value="Unassembled WGS sequence"/>
</dbReference>
<proteinExistence type="predicted"/>
<reference evidence="1 2" key="1">
    <citation type="submission" date="2019-02" db="EMBL/GenBank/DDBJ databases">
        <title>Deep-cultivation of Planctomycetes and their phenomic and genomic characterization uncovers novel biology.</title>
        <authorList>
            <person name="Wiegand S."/>
            <person name="Jogler M."/>
            <person name="Boedeker C."/>
            <person name="Pinto D."/>
            <person name="Vollmers J."/>
            <person name="Rivas-Marin E."/>
            <person name="Kohn T."/>
            <person name="Peeters S.H."/>
            <person name="Heuer A."/>
            <person name="Rast P."/>
            <person name="Oberbeckmann S."/>
            <person name="Bunk B."/>
            <person name="Jeske O."/>
            <person name="Meyerdierks A."/>
            <person name="Storesund J.E."/>
            <person name="Kallscheuer N."/>
            <person name="Luecker S."/>
            <person name="Lage O.M."/>
            <person name="Pohl T."/>
            <person name="Merkel B.J."/>
            <person name="Hornburger P."/>
            <person name="Mueller R.-W."/>
            <person name="Bruemmer F."/>
            <person name="Labrenz M."/>
            <person name="Spormann A.M."/>
            <person name="Op Den Camp H."/>
            <person name="Overmann J."/>
            <person name="Amann R."/>
            <person name="Jetten M.S.M."/>
            <person name="Mascher T."/>
            <person name="Medema M.H."/>
            <person name="Devos D.P."/>
            <person name="Kaster A.-K."/>
            <person name="Ovreas L."/>
            <person name="Rohde M."/>
            <person name="Galperin M.Y."/>
            <person name="Jogler C."/>
        </authorList>
    </citation>
    <scope>NUCLEOTIDE SEQUENCE [LARGE SCALE GENOMIC DNA]</scope>
    <source>
        <strain evidence="1 2">CA85</strain>
    </source>
</reference>